<proteinExistence type="predicted"/>
<organism evidence="1 2">
    <name type="scientific">Vasconcelosia minhoensis LEGE 07310</name>
    <dbReference type="NCBI Taxonomy" id="915328"/>
    <lineage>
        <taxon>Bacteria</taxon>
        <taxon>Bacillati</taxon>
        <taxon>Cyanobacteriota</taxon>
        <taxon>Cyanophyceae</taxon>
        <taxon>Nodosilineales</taxon>
        <taxon>Cymatolegaceae</taxon>
        <taxon>Vasconcelosia</taxon>
        <taxon>Vasconcelosia minhoensis</taxon>
    </lineage>
</organism>
<keyword evidence="2" id="KW-1185">Reference proteome</keyword>
<dbReference type="Proteomes" id="UP000636505">
    <property type="component" value="Unassembled WGS sequence"/>
</dbReference>
<evidence type="ECO:0000313" key="1">
    <source>
        <dbReference type="EMBL" id="MBE9076340.1"/>
    </source>
</evidence>
<accession>A0A8J7DMC6</accession>
<evidence type="ECO:0000313" key="2">
    <source>
        <dbReference type="Proteomes" id="UP000636505"/>
    </source>
</evidence>
<reference evidence="1" key="1">
    <citation type="submission" date="2020-10" db="EMBL/GenBank/DDBJ databases">
        <authorList>
            <person name="Castelo-Branco R."/>
            <person name="Eusebio N."/>
            <person name="Adriana R."/>
            <person name="Vieira A."/>
            <person name="Brugerolle De Fraissinette N."/>
            <person name="Rezende De Castro R."/>
            <person name="Schneider M.P."/>
            <person name="Vasconcelos V."/>
            <person name="Leao P.N."/>
        </authorList>
    </citation>
    <scope>NUCLEOTIDE SEQUENCE</scope>
    <source>
        <strain evidence="1">LEGE 07310</strain>
    </source>
</reference>
<gene>
    <name evidence="1" type="ORF">IQ241_03350</name>
</gene>
<dbReference type="EMBL" id="JADEXG010000005">
    <property type="protein sequence ID" value="MBE9076340.1"/>
    <property type="molecule type" value="Genomic_DNA"/>
</dbReference>
<name>A0A8J7DMC6_9CYAN</name>
<sequence length="65" mass="6931">MLKGTAEALFQGKTGAYSVKVHYFDENDGAASASVTVGGEKQSFKFDKNLPADFASAKILTSRVE</sequence>
<dbReference type="AlphaFoldDB" id="A0A8J7DMC6"/>
<protein>
    <submittedName>
        <fullName evidence="1">Uncharacterized protein</fullName>
    </submittedName>
</protein>
<comment type="caution">
    <text evidence="1">The sequence shown here is derived from an EMBL/GenBank/DDBJ whole genome shotgun (WGS) entry which is preliminary data.</text>
</comment>
<dbReference type="RefSeq" id="WP_193905004.1">
    <property type="nucleotide sequence ID" value="NZ_JADEXG010000005.1"/>
</dbReference>